<dbReference type="GO" id="GO:0055085">
    <property type="term" value="P:transmembrane transport"/>
    <property type="evidence" value="ECO:0007669"/>
    <property type="project" value="InterPro"/>
</dbReference>
<feature type="transmembrane region" description="Helical" evidence="7">
    <location>
        <begin position="105"/>
        <end position="126"/>
    </location>
</feature>
<keyword evidence="2 7" id="KW-0813">Transport</keyword>
<protein>
    <recommendedName>
        <fullName evidence="8">ABC transmembrane type-1 domain-containing protein</fullName>
    </recommendedName>
</protein>
<dbReference type="SUPFAM" id="SSF161098">
    <property type="entry name" value="MetI-like"/>
    <property type="match status" value="1"/>
</dbReference>
<comment type="subcellular location">
    <subcellularLocation>
        <location evidence="1 7">Cell membrane</location>
        <topology evidence="1 7">Multi-pass membrane protein</topology>
    </subcellularLocation>
</comment>
<dbReference type="PATRIC" id="fig|186479.3.peg.5652"/>
<feature type="transmembrane region" description="Helical" evidence="7">
    <location>
        <begin position="167"/>
        <end position="184"/>
    </location>
</feature>
<evidence type="ECO:0000256" key="2">
    <source>
        <dbReference type="ARBA" id="ARBA00022448"/>
    </source>
</evidence>
<name>A0A0P9CYZ6_9CHLR</name>
<accession>A0A0P9CYZ6</accession>
<organism evidence="9 10">
    <name type="scientific">Kouleothrix aurantiaca</name>
    <dbReference type="NCBI Taxonomy" id="186479"/>
    <lineage>
        <taxon>Bacteria</taxon>
        <taxon>Bacillati</taxon>
        <taxon>Chloroflexota</taxon>
        <taxon>Chloroflexia</taxon>
        <taxon>Chloroflexales</taxon>
        <taxon>Roseiflexineae</taxon>
        <taxon>Roseiflexaceae</taxon>
        <taxon>Kouleothrix</taxon>
    </lineage>
</organism>
<evidence type="ECO:0000256" key="7">
    <source>
        <dbReference type="RuleBase" id="RU363032"/>
    </source>
</evidence>
<gene>
    <name evidence="9" type="ORF">SE17_38690</name>
</gene>
<dbReference type="Proteomes" id="UP000050509">
    <property type="component" value="Unassembled WGS sequence"/>
</dbReference>
<evidence type="ECO:0000256" key="5">
    <source>
        <dbReference type="ARBA" id="ARBA00022989"/>
    </source>
</evidence>
<dbReference type="Pfam" id="PF00528">
    <property type="entry name" value="BPD_transp_1"/>
    <property type="match status" value="1"/>
</dbReference>
<dbReference type="PANTHER" id="PTHR43744">
    <property type="entry name" value="ABC TRANSPORTER PERMEASE PROTEIN MG189-RELATED-RELATED"/>
    <property type="match status" value="1"/>
</dbReference>
<evidence type="ECO:0000256" key="3">
    <source>
        <dbReference type="ARBA" id="ARBA00022475"/>
    </source>
</evidence>
<reference evidence="9 10" key="1">
    <citation type="submission" date="2015-09" db="EMBL/GenBank/DDBJ databases">
        <title>Draft genome sequence of Kouleothrix aurantiaca JCM 19913.</title>
        <authorList>
            <person name="Hemp J."/>
        </authorList>
    </citation>
    <scope>NUCLEOTIDE SEQUENCE [LARGE SCALE GENOMIC DNA]</scope>
    <source>
        <strain evidence="9 10">COM-B</strain>
    </source>
</reference>
<dbReference type="InterPro" id="IPR000515">
    <property type="entry name" value="MetI-like"/>
</dbReference>
<evidence type="ECO:0000313" key="10">
    <source>
        <dbReference type="Proteomes" id="UP000050509"/>
    </source>
</evidence>
<dbReference type="GO" id="GO:0005886">
    <property type="term" value="C:plasma membrane"/>
    <property type="evidence" value="ECO:0007669"/>
    <property type="project" value="UniProtKB-SubCell"/>
</dbReference>
<evidence type="ECO:0000256" key="6">
    <source>
        <dbReference type="ARBA" id="ARBA00023136"/>
    </source>
</evidence>
<keyword evidence="10" id="KW-1185">Reference proteome</keyword>
<dbReference type="InterPro" id="IPR035906">
    <property type="entry name" value="MetI-like_sf"/>
</dbReference>
<keyword evidence="3" id="KW-1003">Cell membrane</keyword>
<proteinExistence type="inferred from homology"/>
<evidence type="ECO:0000256" key="4">
    <source>
        <dbReference type="ARBA" id="ARBA00022692"/>
    </source>
</evidence>
<dbReference type="PROSITE" id="PS50928">
    <property type="entry name" value="ABC_TM1"/>
    <property type="match status" value="1"/>
</dbReference>
<keyword evidence="5 7" id="KW-1133">Transmembrane helix</keyword>
<sequence length="200" mass="22616">LAVVNMASQVFFCSLAAYAFARMRFPGKELIFSFIIASMAIPGAVTLIPGYVFFAKLGWINTYWPLIVPKLVVPFGIFMLTQFFKSIPRELEEAAYMDGASRFRTYWSVAMPLSRPALITLAIIQFQGSWNDFLGPLLYLRDAKLLTLTVGLNFFKTQYAVEWNKILVGSMFNAIPILIIFFIFNKYYMEGASYSGLAGQ</sequence>
<dbReference type="AlphaFoldDB" id="A0A0P9CYZ6"/>
<dbReference type="EMBL" id="LJCR01002747">
    <property type="protein sequence ID" value="KPV48320.1"/>
    <property type="molecule type" value="Genomic_DNA"/>
</dbReference>
<evidence type="ECO:0000313" key="9">
    <source>
        <dbReference type="EMBL" id="KPV48320.1"/>
    </source>
</evidence>
<evidence type="ECO:0000256" key="1">
    <source>
        <dbReference type="ARBA" id="ARBA00004651"/>
    </source>
</evidence>
<feature type="transmembrane region" description="Helical" evidence="7">
    <location>
        <begin position="30"/>
        <end position="54"/>
    </location>
</feature>
<dbReference type="PANTHER" id="PTHR43744:SF12">
    <property type="entry name" value="ABC TRANSPORTER PERMEASE PROTEIN MG189-RELATED"/>
    <property type="match status" value="1"/>
</dbReference>
<comment type="similarity">
    <text evidence="7">Belongs to the binding-protein-dependent transport system permease family.</text>
</comment>
<keyword evidence="4 7" id="KW-0812">Transmembrane</keyword>
<feature type="non-terminal residue" evidence="9">
    <location>
        <position position="1"/>
    </location>
</feature>
<comment type="caution">
    <text evidence="9">The sequence shown here is derived from an EMBL/GenBank/DDBJ whole genome shotgun (WGS) entry which is preliminary data.</text>
</comment>
<feature type="transmembrane region" description="Helical" evidence="7">
    <location>
        <begin position="66"/>
        <end position="84"/>
    </location>
</feature>
<keyword evidence="6 7" id="KW-0472">Membrane</keyword>
<evidence type="ECO:0000259" key="8">
    <source>
        <dbReference type="PROSITE" id="PS50928"/>
    </source>
</evidence>
<feature type="domain" description="ABC transmembrane type-1" evidence="8">
    <location>
        <begin position="1"/>
        <end position="184"/>
    </location>
</feature>
<dbReference type="Gene3D" id="1.10.3720.10">
    <property type="entry name" value="MetI-like"/>
    <property type="match status" value="1"/>
</dbReference>
<dbReference type="CDD" id="cd06261">
    <property type="entry name" value="TM_PBP2"/>
    <property type="match status" value="1"/>
</dbReference>